<keyword evidence="1" id="KW-0812">Transmembrane</keyword>
<name>A0A164WPP4_9AGAM</name>
<gene>
    <name evidence="2" type="ORF">SISNIDRAFT_452596</name>
</gene>
<proteinExistence type="predicted"/>
<dbReference type="Proteomes" id="UP000076722">
    <property type="component" value="Unassembled WGS sequence"/>
</dbReference>
<sequence length="74" mass="7982">MVEGETGIGHGRVQTSKGHRIVFGVEFLAAPAKNLSSSGNFQRASLKNVTGLVTGFLVFVTVWVVFETVSRVFL</sequence>
<keyword evidence="1" id="KW-0472">Membrane</keyword>
<accession>A0A164WPP4</accession>
<evidence type="ECO:0000256" key="1">
    <source>
        <dbReference type="SAM" id="Phobius"/>
    </source>
</evidence>
<dbReference type="EMBL" id="KV419402">
    <property type="protein sequence ID" value="KZS95241.1"/>
    <property type="molecule type" value="Genomic_DNA"/>
</dbReference>
<keyword evidence="1" id="KW-1133">Transmembrane helix</keyword>
<feature type="transmembrane region" description="Helical" evidence="1">
    <location>
        <begin position="49"/>
        <end position="66"/>
    </location>
</feature>
<dbReference type="AlphaFoldDB" id="A0A164WPP4"/>
<evidence type="ECO:0000313" key="2">
    <source>
        <dbReference type="EMBL" id="KZS95241.1"/>
    </source>
</evidence>
<keyword evidence="3" id="KW-1185">Reference proteome</keyword>
<evidence type="ECO:0000313" key="3">
    <source>
        <dbReference type="Proteomes" id="UP000076722"/>
    </source>
</evidence>
<organism evidence="2 3">
    <name type="scientific">Sistotremastrum niveocremeum HHB9708</name>
    <dbReference type="NCBI Taxonomy" id="1314777"/>
    <lineage>
        <taxon>Eukaryota</taxon>
        <taxon>Fungi</taxon>
        <taxon>Dikarya</taxon>
        <taxon>Basidiomycota</taxon>
        <taxon>Agaricomycotina</taxon>
        <taxon>Agaricomycetes</taxon>
        <taxon>Sistotremastrales</taxon>
        <taxon>Sistotremastraceae</taxon>
        <taxon>Sertulicium</taxon>
        <taxon>Sertulicium niveocremeum</taxon>
    </lineage>
</organism>
<protein>
    <submittedName>
        <fullName evidence="2">Uncharacterized protein</fullName>
    </submittedName>
</protein>
<reference evidence="2 3" key="1">
    <citation type="journal article" date="2016" name="Mol. Biol. Evol.">
        <title>Comparative Genomics of Early-Diverging Mushroom-Forming Fungi Provides Insights into the Origins of Lignocellulose Decay Capabilities.</title>
        <authorList>
            <person name="Nagy L.G."/>
            <person name="Riley R."/>
            <person name="Tritt A."/>
            <person name="Adam C."/>
            <person name="Daum C."/>
            <person name="Floudas D."/>
            <person name="Sun H."/>
            <person name="Yadav J.S."/>
            <person name="Pangilinan J."/>
            <person name="Larsson K.H."/>
            <person name="Matsuura K."/>
            <person name="Barry K."/>
            <person name="Labutti K."/>
            <person name="Kuo R."/>
            <person name="Ohm R.A."/>
            <person name="Bhattacharya S.S."/>
            <person name="Shirouzu T."/>
            <person name="Yoshinaga Y."/>
            <person name="Martin F.M."/>
            <person name="Grigoriev I.V."/>
            <person name="Hibbett D.S."/>
        </authorList>
    </citation>
    <scope>NUCLEOTIDE SEQUENCE [LARGE SCALE GENOMIC DNA]</scope>
    <source>
        <strain evidence="2 3">HHB9708</strain>
    </source>
</reference>